<dbReference type="SUPFAM" id="SSF158634">
    <property type="entry name" value="RPA2825-like"/>
    <property type="match status" value="1"/>
</dbReference>
<organism evidence="3 4">
    <name type="scientific">Luteimonas colneyensis</name>
    <dbReference type="NCBI Taxonomy" id="2762230"/>
    <lineage>
        <taxon>Bacteria</taxon>
        <taxon>Pseudomonadati</taxon>
        <taxon>Pseudomonadota</taxon>
        <taxon>Gammaproteobacteria</taxon>
        <taxon>Lysobacterales</taxon>
        <taxon>Lysobacteraceae</taxon>
        <taxon>Luteimonas</taxon>
    </lineage>
</organism>
<name>A0ABR8UHL7_9GAMM</name>
<dbReference type="Pfam" id="PF12200">
    <property type="entry name" value="DUF3597"/>
    <property type="match status" value="1"/>
</dbReference>
<comment type="caution">
    <text evidence="3">The sequence shown here is derived from an EMBL/GenBank/DDBJ whole genome shotgun (WGS) entry which is preliminary data.</text>
</comment>
<reference evidence="3 4" key="1">
    <citation type="submission" date="2020-08" db="EMBL/GenBank/DDBJ databases">
        <title>A Genomic Blueprint of the Chicken Gut Microbiome.</title>
        <authorList>
            <person name="Gilroy R."/>
            <person name="Ravi A."/>
            <person name="Getino M."/>
            <person name="Pursley I."/>
            <person name="Horton D.L."/>
            <person name="Alikhan N.-F."/>
            <person name="Baker D."/>
            <person name="Gharbi K."/>
            <person name="Hall N."/>
            <person name="Watson M."/>
            <person name="Adriaenssens E.M."/>
            <person name="Foster-Nyarko E."/>
            <person name="Jarju S."/>
            <person name="Secka A."/>
            <person name="Antonio M."/>
            <person name="Oren A."/>
            <person name="Chaudhuri R."/>
            <person name="La Ragione R.M."/>
            <person name="Hildebrand F."/>
            <person name="Pallen M.J."/>
        </authorList>
    </citation>
    <scope>NUCLEOTIDE SEQUENCE [LARGE SCALE GENOMIC DNA]</scope>
    <source>
        <strain evidence="3 4">Sa2BVA3</strain>
    </source>
</reference>
<dbReference type="InterPro" id="IPR022016">
    <property type="entry name" value="DUF3597"/>
</dbReference>
<protein>
    <submittedName>
        <fullName evidence="3">DUF3597 domain-containing protein</fullName>
    </submittedName>
</protein>
<gene>
    <name evidence="3" type="ORF">H9645_05630</name>
</gene>
<feature type="compositionally biased region" description="Pro residues" evidence="1">
    <location>
        <begin position="45"/>
        <end position="64"/>
    </location>
</feature>
<proteinExistence type="predicted"/>
<evidence type="ECO:0000313" key="4">
    <source>
        <dbReference type="Proteomes" id="UP000647183"/>
    </source>
</evidence>
<feature type="domain" description="DUF3597" evidence="2">
    <location>
        <begin position="3"/>
        <end position="144"/>
    </location>
</feature>
<keyword evidence="4" id="KW-1185">Reference proteome</keyword>
<evidence type="ECO:0000256" key="1">
    <source>
        <dbReference type="SAM" id="MobiDB-lite"/>
    </source>
</evidence>
<accession>A0ABR8UHL7</accession>
<dbReference type="EMBL" id="JACSQJ010000002">
    <property type="protein sequence ID" value="MBD7987506.1"/>
    <property type="molecule type" value="Genomic_DNA"/>
</dbReference>
<feature type="compositionally biased region" description="Polar residues" evidence="1">
    <location>
        <begin position="15"/>
        <end position="28"/>
    </location>
</feature>
<feature type="compositionally biased region" description="Basic and acidic residues" evidence="1">
    <location>
        <begin position="1"/>
        <end position="12"/>
    </location>
</feature>
<feature type="region of interest" description="Disordered" evidence="1">
    <location>
        <begin position="1"/>
        <end position="64"/>
    </location>
</feature>
<sequence>MGLFSKIRDRILGRNTETATSPGTSSQGGKPAPVIFDGGQDDPKVAPPALKPAPPAPAPAPAPEPVDVEAVLAAMAREKGGESDWRRSIVDLLKLLDLDSSLDARKELAAELDVNAGAHGSAEQNIALHKAVMRKLAENGGKVPDDLKD</sequence>
<dbReference type="RefSeq" id="WP_191728742.1">
    <property type="nucleotide sequence ID" value="NZ_JACSQJ010000002.1"/>
</dbReference>
<evidence type="ECO:0000259" key="2">
    <source>
        <dbReference type="Pfam" id="PF12200"/>
    </source>
</evidence>
<dbReference type="Proteomes" id="UP000647183">
    <property type="component" value="Unassembled WGS sequence"/>
</dbReference>
<evidence type="ECO:0000313" key="3">
    <source>
        <dbReference type="EMBL" id="MBD7987506.1"/>
    </source>
</evidence>